<dbReference type="PROSITE" id="PS51257">
    <property type="entry name" value="PROKAR_LIPOPROTEIN"/>
    <property type="match status" value="1"/>
</dbReference>
<evidence type="ECO:0000313" key="4">
    <source>
        <dbReference type="Proteomes" id="UP000616201"/>
    </source>
</evidence>
<reference evidence="3" key="1">
    <citation type="submission" date="2018-02" db="EMBL/GenBank/DDBJ databases">
        <authorList>
            <person name="Vasarhelyi B.M."/>
            <person name="Deshmukh S."/>
            <person name="Balint B."/>
            <person name="Kukolya J."/>
        </authorList>
    </citation>
    <scope>NUCLEOTIDE SEQUENCE</scope>
    <source>
        <strain evidence="3">KB22</strain>
    </source>
</reference>
<gene>
    <name evidence="3" type="ORF">C4F49_14700</name>
</gene>
<dbReference type="InterPro" id="IPR049492">
    <property type="entry name" value="BD-FAE-like_dom"/>
</dbReference>
<dbReference type="InterPro" id="IPR029058">
    <property type="entry name" value="AB_hydrolase_fold"/>
</dbReference>
<dbReference type="GO" id="GO:0016787">
    <property type="term" value="F:hydrolase activity"/>
    <property type="evidence" value="ECO:0007669"/>
    <property type="project" value="UniProtKB-KW"/>
</dbReference>
<dbReference type="PANTHER" id="PTHR48081:SF33">
    <property type="entry name" value="KYNURENINE FORMAMIDASE"/>
    <property type="match status" value="1"/>
</dbReference>
<name>A0A928YS68_9SPHI</name>
<dbReference type="Proteomes" id="UP000616201">
    <property type="component" value="Unassembled WGS sequence"/>
</dbReference>
<comment type="caution">
    <text evidence="3">The sequence shown here is derived from an EMBL/GenBank/DDBJ whole genome shotgun (WGS) entry which is preliminary data.</text>
</comment>
<accession>A0A928YS68</accession>
<evidence type="ECO:0000256" key="1">
    <source>
        <dbReference type="ARBA" id="ARBA00022801"/>
    </source>
</evidence>
<dbReference type="Pfam" id="PF20434">
    <property type="entry name" value="BD-FAE"/>
    <property type="match status" value="1"/>
</dbReference>
<sequence length="288" mass="32295">MIMTKLRAFQFLNILIIYLLSVSCSKDEHIEIYPTNQLYSLKNVSYGQDPLQKMDIYLPPGRSMNTTKIAVFIHGGGWEGGDKDDLILNQEIINGLMQEFPGYALVNLNYRLVKGNQNQYPAAEIDVQMAMDFIYSNLDAYQVSTETYMAGFSAGAHLAALHTLKHNDRGYIKGCIAMSGVYDFTADLENESDDARRFVEQFLGGTKEEKAKEYQDASPIHYVSANSPKFYIVHGTNDELVSIGQATAFEARLKQQNVSVLTFYHQDNHGIGEGSLSKLLADLKSFLN</sequence>
<dbReference type="AlphaFoldDB" id="A0A928YS68"/>
<organism evidence="3 4">
    <name type="scientific">Sphingobacterium hungaricum</name>
    <dbReference type="NCBI Taxonomy" id="2082723"/>
    <lineage>
        <taxon>Bacteria</taxon>
        <taxon>Pseudomonadati</taxon>
        <taxon>Bacteroidota</taxon>
        <taxon>Sphingobacteriia</taxon>
        <taxon>Sphingobacteriales</taxon>
        <taxon>Sphingobacteriaceae</taxon>
        <taxon>Sphingobacterium</taxon>
    </lineage>
</organism>
<evidence type="ECO:0000313" key="3">
    <source>
        <dbReference type="EMBL" id="MBE8714930.1"/>
    </source>
</evidence>
<protein>
    <recommendedName>
        <fullName evidence="2">BD-FAE-like domain-containing protein</fullName>
    </recommendedName>
</protein>
<dbReference type="SUPFAM" id="SSF53474">
    <property type="entry name" value="alpha/beta-Hydrolases"/>
    <property type="match status" value="1"/>
</dbReference>
<keyword evidence="1" id="KW-0378">Hydrolase</keyword>
<dbReference type="EMBL" id="PRDK01000009">
    <property type="protein sequence ID" value="MBE8714930.1"/>
    <property type="molecule type" value="Genomic_DNA"/>
</dbReference>
<dbReference type="PANTHER" id="PTHR48081">
    <property type="entry name" value="AB HYDROLASE SUPERFAMILY PROTEIN C4A8.06C"/>
    <property type="match status" value="1"/>
</dbReference>
<evidence type="ECO:0000259" key="2">
    <source>
        <dbReference type="Pfam" id="PF20434"/>
    </source>
</evidence>
<keyword evidence="4" id="KW-1185">Reference proteome</keyword>
<dbReference type="Gene3D" id="3.40.50.1820">
    <property type="entry name" value="alpha/beta hydrolase"/>
    <property type="match status" value="1"/>
</dbReference>
<dbReference type="InterPro" id="IPR050300">
    <property type="entry name" value="GDXG_lipolytic_enzyme"/>
</dbReference>
<feature type="domain" description="BD-FAE-like" evidence="2">
    <location>
        <begin position="54"/>
        <end position="253"/>
    </location>
</feature>
<proteinExistence type="predicted"/>